<dbReference type="SUPFAM" id="SSF56935">
    <property type="entry name" value="Porins"/>
    <property type="match status" value="1"/>
</dbReference>
<evidence type="ECO:0000256" key="1">
    <source>
        <dbReference type="SAM" id="SignalP"/>
    </source>
</evidence>
<sequence length="396" mass="44846">MKYARLLSLCCLLCFSGRLLAEDNVSEWYVGGFITQGLVATDNNNFAGKSSEGVSSDFRELAVYATWRPLSNMHFSGQIMSRPFGNVDDGTPQIDYLLADYSFSVGSYNEFGLRVGRVKLPYGFYNETRDVSFTRPSIVLPQSIYLDVIREIQISADGVMAYGYFPISDLRIDVDLVIGKPREGDQAEYAYLRSNYSGSFTDSNGVMSRVTLGDDAETWRLGITLGRYDLRYKPGSLGELGLSQGDVNFDVAVASGQYNTESWSLAAEYMLVSVDRSDLGGFFELNGNNNSDSYYLQAIYRFNRDWDLLIRRDVFYLDKNDRSGLKAEQLTGLPAYFMWAKDYTIGLGWQASQNISFRAEWHYVQGTVWLPAQDNPDIGSIKKNWNMYLLQATYRF</sequence>
<dbReference type="OrthoDB" id="106501at2"/>
<dbReference type="EMBL" id="FOOU01000003">
    <property type="protein sequence ID" value="SFG07497.1"/>
    <property type="molecule type" value="Genomic_DNA"/>
</dbReference>
<evidence type="ECO:0000313" key="2">
    <source>
        <dbReference type="EMBL" id="SFG07497.1"/>
    </source>
</evidence>
<organism evidence="2 3">
    <name type="scientific">Neptunomonas qingdaonensis</name>
    <dbReference type="NCBI Taxonomy" id="1045558"/>
    <lineage>
        <taxon>Bacteria</taxon>
        <taxon>Pseudomonadati</taxon>
        <taxon>Pseudomonadota</taxon>
        <taxon>Gammaproteobacteria</taxon>
        <taxon>Oceanospirillales</taxon>
        <taxon>Oceanospirillaceae</taxon>
        <taxon>Neptunomonas</taxon>
    </lineage>
</organism>
<reference evidence="3" key="1">
    <citation type="submission" date="2016-10" db="EMBL/GenBank/DDBJ databases">
        <authorList>
            <person name="Varghese N."/>
            <person name="Submissions S."/>
        </authorList>
    </citation>
    <scope>NUCLEOTIDE SEQUENCE [LARGE SCALE GENOMIC DNA]</scope>
    <source>
        <strain evidence="3">CGMCC 1.10971</strain>
    </source>
</reference>
<dbReference type="AlphaFoldDB" id="A0A1I2P0T4"/>
<gene>
    <name evidence="2" type="ORF">SAMN05216175_103129</name>
</gene>
<name>A0A1I2P0T4_9GAMM</name>
<accession>A0A1I2P0T4</accession>
<feature type="chain" id="PRO_5011515364" description="Phosphate-selective porin O and P" evidence="1">
    <location>
        <begin position="22"/>
        <end position="396"/>
    </location>
</feature>
<evidence type="ECO:0000313" key="3">
    <source>
        <dbReference type="Proteomes" id="UP000198623"/>
    </source>
</evidence>
<keyword evidence="3" id="KW-1185">Reference proteome</keyword>
<protein>
    <recommendedName>
        <fullName evidence="4">Phosphate-selective porin O and P</fullName>
    </recommendedName>
</protein>
<proteinExistence type="predicted"/>
<keyword evidence="1" id="KW-0732">Signal</keyword>
<dbReference type="InterPro" id="IPR023614">
    <property type="entry name" value="Porin_dom_sf"/>
</dbReference>
<dbReference type="Gene3D" id="2.40.160.10">
    <property type="entry name" value="Porin"/>
    <property type="match status" value="1"/>
</dbReference>
<dbReference type="RefSeq" id="WP_143083733.1">
    <property type="nucleotide sequence ID" value="NZ_FOOU01000003.1"/>
</dbReference>
<dbReference type="Proteomes" id="UP000198623">
    <property type="component" value="Unassembled WGS sequence"/>
</dbReference>
<dbReference type="STRING" id="1045558.SAMN05216175_103129"/>
<feature type="signal peptide" evidence="1">
    <location>
        <begin position="1"/>
        <end position="21"/>
    </location>
</feature>
<evidence type="ECO:0008006" key="4">
    <source>
        <dbReference type="Google" id="ProtNLM"/>
    </source>
</evidence>